<sequence length="99" mass="11220">MDKKDMEEKIIQQYKMDEKMMALIFAQWCVNNGLDPKALYSRAYPQQEKNGLLEEALALTVPKEEAGEISTGTVLNVLSLFGNHDLAFVVSEENAKLKR</sequence>
<dbReference type="Proteomes" id="UP000070376">
    <property type="component" value="Unassembled WGS sequence"/>
</dbReference>
<dbReference type="AlphaFoldDB" id="A0A133KBG1"/>
<reference evidence="2" key="1">
    <citation type="submission" date="2016-01" db="EMBL/GenBank/DDBJ databases">
        <authorList>
            <person name="Mitreva M."/>
            <person name="Pepin K.H."/>
            <person name="Mihindukulasuriya K.A."/>
            <person name="Fulton R."/>
            <person name="Fronick C."/>
            <person name="O'Laughlin M."/>
            <person name="Miner T."/>
            <person name="Herter B."/>
            <person name="Rosa B.A."/>
            <person name="Cordes M."/>
            <person name="Tomlinson C."/>
            <person name="Wollam A."/>
            <person name="Palsikar V.B."/>
            <person name="Mardis E.R."/>
            <person name="Wilson R.K."/>
        </authorList>
    </citation>
    <scope>NUCLEOTIDE SEQUENCE [LARGE SCALE GENOMIC DNA]</scope>
    <source>
        <strain evidence="2">GED7749B</strain>
    </source>
</reference>
<dbReference type="EMBL" id="LRPN01000187">
    <property type="protein sequence ID" value="KWZ76824.1"/>
    <property type="molecule type" value="Genomic_DNA"/>
</dbReference>
<organism evidence="1 2">
    <name type="scientific">Heyndrickxia coagulans</name>
    <name type="common">Weizmannia coagulans</name>
    <dbReference type="NCBI Taxonomy" id="1398"/>
    <lineage>
        <taxon>Bacteria</taxon>
        <taxon>Bacillati</taxon>
        <taxon>Bacillota</taxon>
        <taxon>Bacilli</taxon>
        <taxon>Bacillales</taxon>
        <taxon>Bacillaceae</taxon>
        <taxon>Heyndrickxia</taxon>
    </lineage>
</organism>
<name>A0A133KBG1_HEYCO</name>
<accession>A0A133KBG1</accession>
<proteinExistence type="predicted"/>
<evidence type="ECO:0000313" key="1">
    <source>
        <dbReference type="EMBL" id="KWZ76824.1"/>
    </source>
</evidence>
<dbReference type="RefSeq" id="WP_026683461.1">
    <property type="nucleotide sequence ID" value="NZ_KQ955926.1"/>
</dbReference>
<evidence type="ECO:0000313" key="2">
    <source>
        <dbReference type="Proteomes" id="UP000070376"/>
    </source>
</evidence>
<comment type="caution">
    <text evidence="1">The sequence shown here is derived from an EMBL/GenBank/DDBJ whole genome shotgun (WGS) entry which is preliminary data.</text>
</comment>
<gene>
    <name evidence="1" type="ORF">HMPREF3213_03658</name>
</gene>
<dbReference type="PATRIC" id="fig|1398.22.peg.3665"/>
<protein>
    <submittedName>
        <fullName evidence="1">Uncharacterized protein</fullName>
    </submittedName>
</protein>